<evidence type="ECO:0000256" key="1">
    <source>
        <dbReference type="ARBA" id="ARBA00001946"/>
    </source>
</evidence>
<dbReference type="FunFam" id="3.30.70.330:FF:001768">
    <property type="match status" value="1"/>
</dbReference>
<dbReference type="EnsemblPlants" id="OMERI04G20590.1">
    <property type="protein sequence ID" value="OMERI04G20590.1"/>
    <property type="gene ID" value="OMERI04G20590"/>
</dbReference>
<dbReference type="Gramene" id="OMERI04G20590.1">
    <property type="protein sequence ID" value="OMERI04G20590.1"/>
    <property type="gene ID" value="OMERI04G20590"/>
</dbReference>
<dbReference type="SMART" id="SM00361">
    <property type="entry name" value="RRM_1"/>
    <property type="match status" value="3"/>
</dbReference>
<dbReference type="InterPro" id="IPR000504">
    <property type="entry name" value="RRM_dom"/>
</dbReference>
<feature type="domain" description="RRM" evidence="7">
    <location>
        <begin position="1557"/>
        <end position="1640"/>
    </location>
</feature>
<dbReference type="InterPro" id="IPR001906">
    <property type="entry name" value="Terpene_synth_N"/>
</dbReference>
<dbReference type="InterPro" id="IPR035979">
    <property type="entry name" value="RBD_domain_sf"/>
</dbReference>
<dbReference type="PROSITE" id="PS50102">
    <property type="entry name" value="RRM"/>
    <property type="match status" value="5"/>
</dbReference>
<dbReference type="CDD" id="cd12317">
    <property type="entry name" value="RRM4_RBM19_RRM3_MRD1"/>
    <property type="match status" value="1"/>
</dbReference>
<keyword evidence="3" id="KW-0460">Magnesium</keyword>
<proteinExistence type="predicted"/>
<dbReference type="PANTHER" id="PTHR31739:SF16">
    <property type="entry name" value="ENT-KAURENE SYNTHASE-LIKE 3"/>
    <property type="match status" value="1"/>
</dbReference>
<dbReference type="Pfam" id="PF03936">
    <property type="entry name" value="Terpene_synth_C"/>
    <property type="match status" value="1"/>
</dbReference>
<evidence type="ECO:0000259" key="7">
    <source>
        <dbReference type="PROSITE" id="PS50102"/>
    </source>
</evidence>
<feature type="region of interest" description="Disordered" evidence="6">
    <location>
        <begin position="1056"/>
        <end position="1225"/>
    </location>
</feature>
<evidence type="ECO:0000256" key="5">
    <source>
        <dbReference type="PROSITE-ProRule" id="PRU00176"/>
    </source>
</evidence>
<dbReference type="FunFam" id="3.30.70.330:FF:000943">
    <property type="entry name" value="Multiple RNA-binding domain-containing protein 1"/>
    <property type="match status" value="1"/>
</dbReference>
<feature type="domain" description="RRM" evidence="7">
    <location>
        <begin position="1245"/>
        <end position="1322"/>
    </location>
</feature>
<dbReference type="PANTHER" id="PTHR31739">
    <property type="entry name" value="ENT-COPALYL DIPHOSPHATE SYNTHASE, CHLOROPLASTIC"/>
    <property type="match status" value="1"/>
</dbReference>
<dbReference type="InterPro" id="IPR012677">
    <property type="entry name" value="Nucleotide-bd_a/b_plait_sf"/>
</dbReference>
<keyword evidence="2" id="KW-0479">Metal-binding</keyword>
<evidence type="ECO:0000256" key="4">
    <source>
        <dbReference type="ARBA" id="ARBA00023239"/>
    </source>
</evidence>
<dbReference type="InterPro" id="IPR034423">
    <property type="entry name" value="RBM19_RRM5"/>
</dbReference>
<dbReference type="InterPro" id="IPR005630">
    <property type="entry name" value="Terpene_synthase_metal-bd"/>
</dbReference>
<dbReference type="GO" id="GO:0016102">
    <property type="term" value="P:diterpenoid biosynthetic process"/>
    <property type="evidence" value="ECO:0007669"/>
    <property type="project" value="TreeGrafter"/>
</dbReference>
<reference evidence="8" key="2">
    <citation type="submission" date="2018-05" db="EMBL/GenBank/DDBJ databases">
        <title>OmerRS3 (Oryza meridionalis Reference Sequence Version 3).</title>
        <authorList>
            <person name="Zhang J."/>
            <person name="Kudrna D."/>
            <person name="Lee S."/>
            <person name="Talag J."/>
            <person name="Welchert J."/>
            <person name="Wing R.A."/>
        </authorList>
    </citation>
    <scope>NUCLEOTIDE SEQUENCE [LARGE SCALE GENOMIC DNA]</scope>
    <source>
        <strain evidence="8">cv. OR44</strain>
    </source>
</reference>
<keyword evidence="5" id="KW-0694">RNA-binding</keyword>
<dbReference type="SUPFAM" id="SSF54928">
    <property type="entry name" value="RNA-binding domain, RBD"/>
    <property type="match status" value="3"/>
</dbReference>
<dbReference type="Gene3D" id="1.50.10.160">
    <property type="match status" value="1"/>
</dbReference>
<dbReference type="Proteomes" id="UP000008021">
    <property type="component" value="Chromosome 4"/>
</dbReference>
<protein>
    <recommendedName>
        <fullName evidence="7">RRM domain-containing protein</fullName>
    </recommendedName>
</protein>
<dbReference type="CDD" id="cd12318">
    <property type="entry name" value="RRM5_RBM19_like"/>
    <property type="match status" value="1"/>
</dbReference>
<feature type="compositionally biased region" description="Basic and acidic residues" evidence="6">
    <location>
        <begin position="1165"/>
        <end position="1194"/>
    </location>
</feature>
<keyword evidence="9" id="KW-1185">Reference proteome</keyword>
<dbReference type="FunFam" id="3.30.70.330:FF:000442">
    <property type="entry name" value="Multiple RNA-binding domain-containing protein 1"/>
    <property type="match status" value="1"/>
</dbReference>
<dbReference type="FunFam" id="3.30.70.330:FF:000994">
    <property type="entry name" value="RNA-binding (RRM/RBD/RNP motifs) family protein"/>
    <property type="match status" value="1"/>
</dbReference>
<dbReference type="STRING" id="40149.A0A0E0DI70"/>
<dbReference type="InterPro" id="IPR008949">
    <property type="entry name" value="Isoprenoid_synthase_dom_sf"/>
</dbReference>
<dbReference type="GO" id="GO:0003723">
    <property type="term" value="F:RNA binding"/>
    <property type="evidence" value="ECO:0007669"/>
    <property type="project" value="UniProtKB-UniRule"/>
</dbReference>
<feature type="compositionally biased region" description="Acidic residues" evidence="6">
    <location>
        <begin position="1143"/>
        <end position="1164"/>
    </location>
</feature>
<dbReference type="InterPro" id="IPR050148">
    <property type="entry name" value="Terpene_synthase-like"/>
</dbReference>
<dbReference type="FunFam" id="1.50.10.160:FF:000002">
    <property type="entry name" value="cis-abienol synthase, chloroplastic"/>
    <property type="match status" value="1"/>
</dbReference>
<evidence type="ECO:0000256" key="6">
    <source>
        <dbReference type="SAM" id="MobiDB-lite"/>
    </source>
</evidence>
<sequence length="1779" mass="199373">MALEARAVQMSLPPNACCFSGGKSSHRMSPATQLVRAPQHAVATAYAEKSLEAGGNAASLPNNMLELVNVVMHQRKAREDAMRKKKKQQQLHKFEMLPSPYNTAWVAMVPLPGSSSQLPCFPRCVEWILQNQQSNGSWDLNQLDSITKDALLSTLACVLALKRWTIGWEHIRRGLHFIGRNFSIAMDEQLAAPIGFNITFPGMLSSVIEMGLEVPIGQTDVERVLHLQETELKREYEENYRGRNTYMAYVSEGLGNAQDWNEVMNFQRKNGSLFNSLSITAAVGFNTSPFQVAKNFFLKCILLCIRKIYIANFPWLMRLKIWEYLGILMRDEEVMLDIKTCAMAFRILRMNGYDVSSDDLCHIAEVSDFHSSHQGYLSDTRTLLELYKASEVSVADNEFILDRIGSWSGRLLKEQLSSGALQRTSSIFEEVEHALDCPFYATLDRLVHKRNIEHFAAMSYHMLKTTYLPCQAAQDLVALGARNFSTTQFIYQDELERIDSWVKENRLHELKFARQKSAYFYLSAAGTVFDPEMSDARIWWAINGVLTTVVDDFFDVGGSREELENLISLVEMWDEHQKEFYSEQVEIVFFAIYNSVNQLGAKASAVQGRDVTKHLIEIWLDLLRSMMTEVEWRISNYVPTSEEYMENAAMTFALGPIVLPALYLVGPKIPESVRESLEGKLNSVSLLVHHSGGSISIDEAKMTAQKSIDTSRRNLLRLVLGEQGAVPRPCKQLFWKMCKIVHMFYSRTDGFSSPKEMVSAVNAVVKEPLKLKVSDPYGLQFIGRNMSVAMDDQTAAPASGFVVSFAAMLRMAMEMGLEVPAVSQADVRDRPIGWLIQPMYGPFTVGSPVSSSSRKRKSNPCLRSLGGFERRRLCPSSSSDLAAAAEAGGDFAGVGMSSRLCVKNLPKGADEGRLREVFSRKGEVTDAKVIRTKDGKSRQFAFVGFRTNEEAEEALKYFNNTYIDTCKITCEVARKIGDPEAPRPWSRHSLKKPEYNSKDKTKTGDVSAPLKSSKGQKVSDDVGGSKGSAASDPKFQEFLEVMQPRSKAKMWANDTMGTLDASAKDSMVVSEKPEKPQKNVPVSENDSSSGDSSDEEMTNDQSESDDSSSEDASEELKIESKQGKDMTDMDFFKSKIKKNWSDSESDSEDSGDQSDHSTDDEDSSDESHDADEKDEIAHQKDSLNLKKNVDKETTLEGSTVQEVGNSDNEEVENLDSQLKKDDNQEKEDEEAALITDEKKLALETGRLFFCNLPYATTEGDLVELCSQYGDVDQAHIVVDKTTKLSTGRGYVLFSLPDSAVRALELDNSSFQGRLLRVKAAKPLNNKKIESSYEEKKMSLKQQKLDQRKASEISGDTRAWNSFYMRQDTVAENIARKNGISKSELLDREADDLAVRIALGETHVIAETKKYLSRSGVNVAALEELASKRNEKFKRSNHVILVKNLPYSSCEEDLATMFRKHGSLDKIILPPTRVFALVVFVEATEARHAFKKLLYTRYKDTPLYLEWAPENILSPTSAPVEDDEKDVVGDRIVTKAIVEQTVEGVSAEEIDPDRVESRSVFVKNLNFKTSDESLRQHFSTKLKSGSLKSATVKKHIKNGKNVSMGFGFVEFDSVETATSVCKDLQGTVLDGHALILQLCHGRKDGQAKKNEKDKSSTKLLVRNVAFEATEKDLRQLFSPFGQIKSLRLPMKFGSHRGFAFVEFVTKQEAQNALQALASTHLYGRHLVIERAKEGETLEELRARTAAQFVDEQSGFQRLSKKRKQTSLVDEGSVKFSRIVE</sequence>
<accession>A0A0E0DI70</accession>
<dbReference type="InterPro" id="IPR036965">
    <property type="entry name" value="Terpene_synth_N_sf"/>
</dbReference>
<feature type="compositionally biased region" description="Basic and acidic residues" evidence="6">
    <location>
        <begin position="1114"/>
        <end position="1133"/>
    </location>
</feature>
<dbReference type="Gene3D" id="1.50.10.130">
    <property type="entry name" value="Terpene synthase, N-terminal domain"/>
    <property type="match status" value="1"/>
</dbReference>
<dbReference type="Pfam" id="PF01397">
    <property type="entry name" value="Terpene_synth"/>
    <property type="match status" value="1"/>
</dbReference>
<feature type="compositionally biased region" description="Basic and acidic residues" evidence="6">
    <location>
        <begin position="991"/>
        <end position="1003"/>
    </location>
</feature>
<dbReference type="SFLD" id="SFLDG01014">
    <property type="entry name" value="Terpene_Cyclase_Like_1_N-term"/>
    <property type="match status" value="1"/>
</dbReference>
<feature type="domain" description="RRM" evidence="7">
    <location>
        <begin position="1437"/>
        <end position="1509"/>
    </location>
</feature>
<organism evidence="8">
    <name type="scientific">Oryza meridionalis</name>
    <dbReference type="NCBI Taxonomy" id="40149"/>
    <lineage>
        <taxon>Eukaryota</taxon>
        <taxon>Viridiplantae</taxon>
        <taxon>Streptophyta</taxon>
        <taxon>Embryophyta</taxon>
        <taxon>Tracheophyta</taxon>
        <taxon>Spermatophyta</taxon>
        <taxon>Magnoliopsida</taxon>
        <taxon>Liliopsida</taxon>
        <taxon>Poales</taxon>
        <taxon>Poaceae</taxon>
        <taxon>BOP clade</taxon>
        <taxon>Oryzoideae</taxon>
        <taxon>Oryzeae</taxon>
        <taxon>Oryzinae</taxon>
        <taxon>Oryza</taxon>
    </lineage>
</organism>
<dbReference type="Gene3D" id="3.30.70.330">
    <property type="match status" value="5"/>
</dbReference>
<dbReference type="GO" id="GO:0010333">
    <property type="term" value="F:terpene synthase activity"/>
    <property type="evidence" value="ECO:0007669"/>
    <property type="project" value="InterPro"/>
</dbReference>
<dbReference type="SUPFAM" id="SSF48576">
    <property type="entry name" value="Terpenoid synthases"/>
    <property type="match status" value="1"/>
</dbReference>
<feature type="compositionally biased region" description="Acidic residues" evidence="6">
    <location>
        <begin position="1092"/>
        <end position="1113"/>
    </location>
</feature>
<dbReference type="Pfam" id="PF00076">
    <property type="entry name" value="RRM_1"/>
    <property type="match status" value="5"/>
</dbReference>
<dbReference type="SUPFAM" id="SSF48239">
    <property type="entry name" value="Terpenoid cyclases/Protein prenyltransferases"/>
    <property type="match status" value="2"/>
</dbReference>
<dbReference type="CDD" id="cd12320">
    <property type="entry name" value="RRM6_RBM19_RRM5_MRD1"/>
    <property type="match status" value="1"/>
</dbReference>
<dbReference type="FunFam" id="3.30.70.330:FF:000484">
    <property type="entry name" value="Multiple RNA-binding domain-containing protein 1"/>
    <property type="match status" value="1"/>
</dbReference>
<dbReference type="InterPro" id="IPR003954">
    <property type="entry name" value="RRM_euk-type"/>
</dbReference>
<dbReference type="FunFam" id="1.10.600.10:FF:000005">
    <property type="entry name" value="Ent-kaur-16-ene synthase, chloroplastic"/>
    <property type="match status" value="1"/>
</dbReference>
<reference evidence="8" key="1">
    <citation type="submission" date="2015-04" db="UniProtKB">
        <authorList>
            <consortium name="EnsemblPlants"/>
        </authorList>
    </citation>
    <scope>IDENTIFICATION</scope>
</reference>
<evidence type="ECO:0000256" key="2">
    <source>
        <dbReference type="ARBA" id="ARBA00022723"/>
    </source>
</evidence>
<dbReference type="CDD" id="cd12565">
    <property type="entry name" value="RRM1_MRD1"/>
    <property type="match status" value="1"/>
</dbReference>
<dbReference type="SMART" id="SM00360">
    <property type="entry name" value="RRM"/>
    <property type="match status" value="5"/>
</dbReference>
<dbReference type="Gene3D" id="1.10.600.10">
    <property type="entry name" value="Farnesyl Diphosphate Synthase"/>
    <property type="match status" value="2"/>
</dbReference>
<feature type="domain" description="RRM" evidence="7">
    <location>
        <begin position="1656"/>
        <end position="1732"/>
    </location>
</feature>
<evidence type="ECO:0000256" key="3">
    <source>
        <dbReference type="ARBA" id="ARBA00022842"/>
    </source>
</evidence>
<name>A0A0E0DI70_9ORYZ</name>
<feature type="region of interest" description="Disordered" evidence="6">
    <location>
        <begin position="978"/>
        <end position="1034"/>
    </location>
</feature>
<comment type="cofactor">
    <cofactor evidence="1">
        <name>Mg(2+)</name>
        <dbReference type="ChEBI" id="CHEBI:18420"/>
    </cofactor>
</comment>
<dbReference type="HOGENOM" id="CLU_238729_0_0_1"/>
<evidence type="ECO:0000313" key="8">
    <source>
        <dbReference type="EnsemblPlants" id="OMERI04G20590.1"/>
    </source>
</evidence>
<feature type="compositionally biased region" description="Polar residues" evidence="6">
    <location>
        <begin position="1195"/>
        <end position="1206"/>
    </location>
</feature>
<evidence type="ECO:0000313" key="9">
    <source>
        <dbReference type="Proteomes" id="UP000008021"/>
    </source>
</evidence>
<feature type="domain" description="RRM" evidence="7">
    <location>
        <begin position="898"/>
        <end position="975"/>
    </location>
</feature>
<keyword evidence="4" id="KW-0456">Lyase</keyword>
<dbReference type="InterPro" id="IPR008930">
    <property type="entry name" value="Terpenoid_cyclase/PrenylTrfase"/>
</dbReference>
<dbReference type="GO" id="GO:0000287">
    <property type="term" value="F:magnesium ion binding"/>
    <property type="evidence" value="ECO:0007669"/>
    <property type="project" value="InterPro"/>
</dbReference>